<dbReference type="GO" id="GO:0009318">
    <property type="term" value="C:exodeoxyribonuclease VII complex"/>
    <property type="evidence" value="ECO:0007669"/>
    <property type="project" value="UniProtKB-UniRule"/>
</dbReference>
<dbReference type="RefSeq" id="WP_323466668.1">
    <property type="nucleotide sequence ID" value="NZ_CP144224.1"/>
</dbReference>
<evidence type="ECO:0000256" key="5">
    <source>
        <dbReference type="ARBA" id="ARBA00022839"/>
    </source>
</evidence>
<organism evidence="7 8">
    <name type="scientific">Alkalihalophilus pseudofirmus</name>
    <name type="common">Bacillus pseudofirmus</name>
    <dbReference type="NCBI Taxonomy" id="79885"/>
    <lineage>
        <taxon>Bacteria</taxon>
        <taxon>Bacillati</taxon>
        <taxon>Bacillota</taxon>
        <taxon>Bacilli</taxon>
        <taxon>Bacillales</taxon>
        <taxon>Bacillaceae</taxon>
        <taxon>Alkalihalophilus</taxon>
    </lineage>
</organism>
<dbReference type="InterPro" id="IPR037004">
    <property type="entry name" value="Exonuc_VII_ssu_sf"/>
</dbReference>
<keyword evidence="4 6" id="KW-0378">Hydrolase</keyword>
<dbReference type="Proteomes" id="UP001285636">
    <property type="component" value="Unassembled WGS sequence"/>
</dbReference>
<dbReference type="PANTHER" id="PTHR34137:SF1">
    <property type="entry name" value="EXODEOXYRIBONUCLEASE 7 SMALL SUBUNIT"/>
    <property type="match status" value="1"/>
</dbReference>
<dbReference type="InterPro" id="IPR003761">
    <property type="entry name" value="Exonuc_VII_S"/>
</dbReference>
<dbReference type="NCBIfam" id="NF002139">
    <property type="entry name" value="PRK00977.1-3"/>
    <property type="match status" value="1"/>
</dbReference>
<dbReference type="GO" id="GO:0008855">
    <property type="term" value="F:exodeoxyribonuclease VII activity"/>
    <property type="evidence" value="ECO:0007669"/>
    <property type="project" value="UniProtKB-UniRule"/>
</dbReference>
<dbReference type="HAMAP" id="MF_00337">
    <property type="entry name" value="Exonuc_7_S"/>
    <property type="match status" value="1"/>
</dbReference>
<dbReference type="EMBL" id="JAWJAY010000001">
    <property type="protein sequence ID" value="MDV2885547.1"/>
    <property type="molecule type" value="Genomic_DNA"/>
</dbReference>
<dbReference type="GO" id="GO:0005829">
    <property type="term" value="C:cytosol"/>
    <property type="evidence" value="ECO:0007669"/>
    <property type="project" value="TreeGrafter"/>
</dbReference>
<dbReference type="SUPFAM" id="SSF116842">
    <property type="entry name" value="XseB-like"/>
    <property type="match status" value="1"/>
</dbReference>
<evidence type="ECO:0000256" key="6">
    <source>
        <dbReference type="HAMAP-Rule" id="MF_00337"/>
    </source>
</evidence>
<comment type="catalytic activity">
    <reaction evidence="6">
        <text>Exonucleolytic cleavage in either 5'- to 3'- or 3'- to 5'-direction to yield nucleoside 5'-phosphates.</text>
        <dbReference type="EC" id="3.1.11.6"/>
    </reaction>
</comment>
<dbReference type="PIRSF" id="PIRSF006488">
    <property type="entry name" value="Exonuc_VII_S"/>
    <property type="match status" value="1"/>
</dbReference>
<comment type="subunit">
    <text evidence="6">Heterooligomer composed of large and small subunits.</text>
</comment>
<dbReference type="NCBIfam" id="NF002138">
    <property type="entry name" value="PRK00977.1-2"/>
    <property type="match status" value="1"/>
</dbReference>
<dbReference type="NCBIfam" id="TIGR01280">
    <property type="entry name" value="xseB"/>
    <property type="match status" value="1"/>
</dbReference>
<keyword evidence="3 6" id="KW-0540">Nuclease</keyword>
<accession>A0AAJ2NND9</accession>
<comment type="similarity">
    <text evidence="1 6">Belongs to the XseB family.</text>
</comment>
<sequence length="85" mass="9566">MTKGADTTAKANEISFEDAMEQLETIVEKLEQGDVPLEEAISMFQEGMQLSKECHSKLTSVEKKMDQILHADGEIEATDFQEEEE</sequence>
<evidence type="ECO:0000313" key="7">
    <source>
        <dbReference type="EMBL" id="MDV2885547.1"/>
    </source>
</evidence>
<comment type="function">
    <text evidence="6">Bidirectionally degrades single-stranded DNA into large acid-insoluble oligonucleotides, which are then degraded further into small acid-soluble oligonucleotides.</text>
</comment>
<evidence type="ECO:0000256" key="2">
    <source>
        <dbReference type="ARBA" id="ARBA00022490"/>
    </source>
</evidence>
<evidence type="ECO:0000256" key="4">
    <source>
        <dbReference type="ARBA" id="ARBA00022801"/>
    </source>
</evidence>
<evidence type="ECO:0000256" key="1">
    <source>
        <dbReference type="ARBA" id="ARBA00009998"/>
    </source>
</evidence>
<comment type="caution">
    <text evidence="7">The sequence shown here is derived from an EMBL/GenBank/DDBJ whole genome shotgun (WGS) entry which is preliminary data.</text>
</comment>
<dbReference type="Pfam" id="PF02609">
    <property type="entry name" value="Exonuc_VII_S"/>
    <property type="match status" value="1"/>
</dbReference>
<reference evidence="7" key="1">
    <citation type="submission" date="2023-10" db="EMBL/GenBank/DDBJ databases">
        <title>Screening of Alkalihalophilus pseudofirmusBZ-TG-HK211 and Its Alleviation of Salt Stress on Rapeseed Growth.</title>
        <authorList>
            <person name="Zhao B."/>
            <person name="Guo T."/>
        </authorList>
    </citation>
    <scope>NUCLEOTIDE SEQUENCE</scope>
    <source>
        <strain evidence="7">BZ-TG-HK211</strain>
    </source>
</reference>
<proteinExistence type="inferred from homology"/>
<dbReference type="AlphaFoldDB" id="A0AAJ2NND9"/>
<keyword evidence="5 6" id="KW-0269">Exonuclease</keyword>
<dbReference type="Gene3D" id="1.10.287.1040">
    <property type="entry name" value="Exonuclease VII, small subunit"/>
    <property type="match status" value="1"/>
</dbReference>
<evidence type="ECO:0000313" key="8">
    <source>
        <dbReference type="Proteomes" id="UP001285636"/>
    </source>
</evidence>
<gene>
    <name evidence="6 7" type="primary">xseB</name>
    <name evidence="7" type="ORF">RYX45_10145</name>
</gene>
<dbReference type="GO" id="GO:0006308">
    <property type="term" value="P:DNA catabolic process"/>
    <property type="evidence" value="ECO:0007669"/>
    <property type="project" value="UniProtKB-UniRule"/>
</dbReference>
<dbReference type="PANTHER" id="PTHR34137">
    <property type="entry name" value="EXODEOXYRIBONUCLEASE 7 SMALL SUBUNIT"/>
    <property type="match status" value="1"/>
</dbReference>
<keyword evidence="2 6" id="KW-0963">Cytoplasm</keyword>
<dbReference type="EC" id="3.1.11.6" evidence="6"/>
<protein>
    <recommendedName>
        <fullName evidence="6">Exodeoxyribonuclease 7 small subunit</fullName>
        <ecNumber evidence="6">3.1.11.6</ecNumber>
    </recommendedName>
    <alternativeName>
        <fullName evidence="6">Exodeoxyribonuclease VII small subunit</fullName>
        <shortName evidence="6">Exonuclease VII small subunit</shortName>
    </alternativeName>
</protein>
<name>A0AAJ2NND9_ALKPS</name>
<comment type="subcellular location">
    <subcellularLocation>
        <location evidence="6">Cytoplasm</location>
    </subcellularLocation>
</comment>
<evidence type="ECO:0000256" key="3">
    <source>
        <dbReference type="ARBA" id="ARBA00022722"/>
    </source>
</evidence>